<dbReference type="EMBL" id="JACHIP010000006">
    <property type="protein sequence ID" value="MBB5059627.1"/>
    <property type="molecule type" value="Genomic_DNA"/>
</dbReference>
<keyword evidence="2" id="KW-1185">Reference proteome</keyword>
<proteinExistence type="predicted"/>
<reference evidence="1 2" key="1">
    <citation type="submission" date="2020-08" db="EMBL/GenBank/DDBJ databases">
        <title>Genomic Encyclopedia of Type Strains, Phase IV (KMG-V): Genome sequencing to study the core and pangenomes of soil and plant-associated prokaryotes.</title>
        <authorList>
            <person name="Whitman W."/>
        </authorList>
    </citation>
    <scope>NUCLEOTIDE SEQUENCE [LARGE SCALE GENOMIC DNA]</scope>
    <source>
        <strain evidence="1 2">M8UP14</strain>
    </source>
</reference>
<evidence type="ECO:0000313" key="1">
    <source>
        <dbReference type="EMBL" id="MBB5059627.1"/>
    </source>
</evidence>
<organism evidence="1 2">
    <name type="scientific">Granulicella aggregans</name>
    <dbReference type="NCBI Taxonomy" id="474949"/>
    <lineage>
        <taxon>Bacteria</taxon>
        <taxon>Pseudomonadati</taxon>
        <taxon>Acidobacteriota</taxon>
        <taxon>Terriglobia</taxon>
        <taxon>Terriglobales</taxon>
        <taxon>Acidobacteriaceae</taxon>
        <taxon>Granulicella</taxon>
    </lineage>
</organism>
<dbReference type="Proteomes" id="UP000540989">
    <property type="component" value="Unassembled WGS sequence"/>
</dbReference>
<sequence>MIWAQQLKAPGITHLPLSTYPPRVDRGPRNGLPLSMQMICGRDQRLNASYNLLRMPAKESVSSTRGTPILTIRAGSYRALPSETFVAMYSCQDAIVFNQGRVVSAGPISSVSELGDITA</sequence>
<gene>
    <name evidence="1" type="ORF">HDF16_004353</name>
</gene>
<dbReference type="AlphaFoldDB" id="A0A7W8E5F9"/>
<protein>
    <submittedName>
        <fullName evidence="1">Uncharacterized protein</fullName>
    </submittedName>
</protein>
<accession>A0A7W8E5F9</accession>
<name>A0A7W8E5F9_9BACT</name>
<evidence type="ECO:0000313" key="2">
    <source>
        <dbReference type="Proteomes" id="UP000540989"/>
    </source>
</evidence>
<comment type="caution">
    <text evidence="1">The sequence shown here is derived from an EMBL/GenBank/DDBJ whole genome shotgun (WGS) entry which is preliminary data.</text>
</comment>